<dbReference type="EMBL" id="CAJNOL010017434">
    <property type="protein sequence ID" value="CAF1678436.1"/>
    <property type="molecule type" value="Genomic_DNA"/>
</dbReference>
<name>A0A815XYB6_9BILA</name>
<evidence type="ECO:0000313" key="1">
    <source>
        <dbReference type="EMBL" id="CAF1564141.1"/>
    </source>
</evidence>
<dbReference type="Proteomes" id="UP000663854">
    <property type="component" value="Unassembled WGS sequence"/>
</dbReference>
<evidence type="ECO:0000313" key="4">
    <source>
        <dbReference type="Proteomes" id="UP000663870"/>
    </source>
</evidence>
<dbReference type="EMBL" id="CAJNOH010015511">
    <property type="protein sequence ID" value="CAF1564141.1"/>
    <property type="molecule type" value="Genomic_DNA"/>
</dbReference>
<gene>
    <name evidence="2" type="ORF">JXQ802_LOCUS58757</name>
    <name evidence="1" type="ORF">PYM288_LOCUS42116</name>
</gene>
<accession>A0A815XYB6</accession>
<keyword evidence="4" id="KW-1185">Reference proteome</keyword>
<comment type="caution">
    <text evidence="1">The sequence shown here is derived from an EMBL/GenBank/DDBJ whole genome shotgun (WGS) entry which is preliminary data.</text>
</comment>
<protein>
    <submittedName>
        <fullName evidence="1">Uncharacterized protein</fullName>
    </submittedName>
</protein>
<reference evidence="1" key="1">
    <citation type="submission" date="2021-02" db="EMBL/GenBank/DDBJ databases">
        <authorList>
            <person name="Nowell W R."/>
        </authorList>
    </citation>
    <scope>NUCLEOTIDE SEQUENCE</scope>
</reference>
<dbReference type="AlphaFoldDB" id="A0A815XYB6"/>
<evidence type="ECO:0000313" key="2">
    <source>
        <dbReference type="EMBL" id="CAF1678436.1"/>
    </source>
</evidence>
<dbReference type="Proteomes" id="UP000663870">
    <property type="component" value="Unassembled WGS sequence"/>
</dbReference>
<organism evidence="1 3">
    <name type="scientific">Rotaria sordida</name>
    <dbReference type="NCBI Taxonomy" id="392033"/>
    <lineage>
        <taxon>Eukaryota</taxon>
        <taxon>Metazoa</taxon>
        <taxon>Spiralia</taxon>
        <taxon>Gnathifera</taxon>
        <taxon>Rotifera</taxon>
        <taxon>Eurotatoria</taxon>
        <taxon>Bdelloidea</taxon>
        <taxon>Philodinida</taxon>
        <taxon>Philodinidae</taxon>
        <taxon>Rotaria</taxon>
    </lineage>
</organism>
<sequence length="97" mass="10867">MHTNSFIGFSTPLSGGVPSPCHFKTDSISQLKLWMDKNEKAPILNIHCVQAIPPPNQTVAPPNFILAGYGTSKSKVPMDIQHFIFTKNNRIKRYRSL</sequence>
<proteinExistence type="predicted"/>
<evidence type="ECO:0000313" key="3">
    <source>
        <dbReference type="Proteomes" id="UP000663854"/>
    </source>
</evidence>